<dbReference type="EMBL" id="LT598496">
    <property type="protein sequence ID" value="SBV30859.1"/>
    <property type="molecule type" value="Genomic_DNA"/>
</dbReference>
<keyword evidence="2" id="KW-1185">Reference proteome</keyword>
<organism evidence="1 2">
    <name type="scientific">Micromonospora krabiensis</name>
    <dbReference type="NCBI Taxonomy" id="307121"/>
    <lineage>
        <taxon>Bacteria</taxon>
        <taxon>Bacillati</taxon>
        <taxon>Actinomycetota</taxon>
        <taxon>Actinomycetes</taxon>
        <taxon>Micromonosporales</taxon>
        <taxon>Micromonosporaceae</taxon>
        <taxon>Micromonospora</taxon>
    </lineage>
</organism>
<protein>
    <submittedName>
        <fullName evidence="1">Uncharacterized protein</fullName>
    </submittedName>
</protein>
<reference evidence="2" key="1">
    <citation type="submission" date="2016-06" db="EMBL/GenBank/DDBJ databases">
        <authorList>
            <person name="Varghese N."/>
        </authorList>
    </citation>
    <scope>NUCLEOTIDE SEQUENCE [LARGE SCALE GENOMIC DNA]</scope>
    <source>
        <strain evidence="2">DSM 45344</strain>
    </source>
</reference>
<dbReference type="Proteomes" id="UP000199393">
    <property type="component" value="Chromosome I"/>
</dbReference>
<name>A0A1C3NE90_9ACTN</name>
<sequence length="162" mass="18532">MTITITNYRELFANIRKRPRMWLIRDDFATVVAFVDGCNEANARSLLTGFQPWLVTQAGCLDNHVWWSIVAHLTEPAGARDVGDMDADLDARAVETLFDLLDEFLELRDERDGLNRIFAAHEQWRRLREQPGCNATETTSAVQWPRAASRIKLDIPTGDNHH</sequence>
<accession>A0A1C3NE90</accession>
<dbReference type="OrthoDB" id="3388630at2"/>
<gene>
    <name evidence="1" type="ORF">GA0070620_6462</name>
</gene>
<proteinExistence type="predicted"/>
<dbReference type="AlphaFoldDB" id="A0A1C3NE90"/>
<evidence type="ECO:0000313" key="1">
    <source>
        <dbReference type="EMBL" id="SBV30859.1"/>
    </source>
</evidence>
<dbReference type="RefSeq" id="WP_091597494.1">
    <property type="nucleotide sequence ID" value="NZ_JBHRWG010000002.1"/>
</dbReference>
<evidence type="ECO:0000313" key="2">
    <source>
        <dbReference type="Proteomes" id="UP000199393"/>
    </source>
</evidence>